<comment type="cofactor">
    <cofactor evidence="7">
        <name>Zn(2+)</name>
        <dbReference type="ChEBI" id="CHEBI:29105"/>
    </cofactor>
    <text evidence="7">Binds 2 Zn(2+) ions per subunit.</text>
</comment>
<evidence type="ECO:0000256" key="6">
    <source>
        <dbReference type="ARBA" id="ARBA00022833"/>
    </source>
</evidence>
<dbReference type="Pfam" id="PF16123">
    <property type="entry name" value="HAGH_C"/>
    <property type="match status" value="1"/>
</dbReference>
<dbReference type="GO" id="GO:0019243">
    <property type="term" value="P:methylglyoxal catabolic process to D-lactate via S-lactoyl-glutathione"/>
    <property type="evidence" value="ECO:0007669"/>
    <property type="project" value="UniProtKB-UniRule"/>
</dbReference>
<feature type="binding site" evidence="7">
    <location>
        <position position="58"/>
    </location>
    <ligand>
        <name>Zn(2+)</name>
        <dbReference type="ChEBI" id="CHEBI:29105"/>
        <label>1</label>
    </ligand>
</feature>
<dbReference type="Gene3D" id="3.60.15.10">
    <property type="entry name" value="Ribonuclease Z/Hydroxyacylglutathione hydrolase-like"/>
    <property type="match status" value="1"/>
</dbReference>
<comment type="pathway">
    <text evidence="2 7">Secondary metabolite metabolism; methylglyoxal degradation; (R)-lactate from methylglyoxal: step 2/2.</text>
</comment>
<evidence type="ECO:0000259" key="8">
    <source>
        <dbReference type="SMART" id="SM00849"/>
    </source>
</evidence>
<comment type="subunit">
    <text evidence="7">Monomer.</text>
</comment>
<feature type="binding site" evidence="7">
    <location>
        <position position="134"/>
    </location>
    <ligand>
        <name>Zn(2+)</name>
        <dbReference type="ChEBI" id="CHEBI:29105"/>
        <label>2</label>
    </ligand>
</feature>
<comment type="function">
    <text evidence="7">Thiolesterase that catalyzes the hydrolysis of S-D-lactoyl-glutathione to form glutathione and D-lactic acid.</text>
</comment>
<dbReference type="InterPro" id="IPR036866">
    <property type="entry name" value="RibonucZ/Hydroxyglut_hydro"/>
</dbReference>
<dbReference type="InterPro" id="IPR017782">
    <property type="entry name" value="Hydroxyacylglutathione_Hdrlase"/>
</dbReference>
<keyword evidence="5 7" id="KW-0378">Hydrolase</keyword>
<dbReference type="OrthoDB" id="9802248at2"/>
<feature type="binding site" evidence="7">
    <location>
        <position position="60"/>
    </location>
    <ligand>
        <name>Zn(2+)</name>
        <dbReference type="ChEBI" id="CHEBI:29105"/>
        <label>2</label>
    </ligand>
</feature>
<dbReference type="SMART" id="SM00849">
    <property type="entry name" value="Lactamase_B"/>
    <property type="match status" value="1"/>
</dbReference>
<dbReference type="EMBL" id="RQXX01000007">
    <property type="protein sequence ID" value="RVV96957.1"/>
    <property type="molecule type" value="Genomic_DNA"/>
</dbReference>
<dbReference type="EC" id="3.1.2.6" evidence="7"/>
<gene>
    <name evidence="7 9" type="primary">gloB</name>
    <name evidence="9" type="ORF">EKE94_16620</name>
</gene>
<dbReference type="HAMAP" id="MF_01374">
    <property type="entry name" value="Glyoxalase_2"/>
    <property type="match status" value="1"/>
</dbReference>
<protein>
    <recommendedName>
        <fullName evidence="7">Hydroxyacylglutathione hydrolase</fullName>
        <ecNumber evidence="7">3.1.2.6</ecNumber>
    </recommendedName>
    <alternativeName>
        <fullName evidence="7">Glyoxalase II</fullName>
        <shortName evidence="7">Glx II</shortName>
    </alternativeName>
</protein>
<dbReference type="InterPro" id="IPR032282">
    <property type="entry name" value="HAGH_C"/>
</dbReference>
<evidence type="ECO:0000256" key="5">
    <source>
        <dbReference type="ARBA" id="ARBA00022801"/>
    </source>
</evidence>
<accession>A0A438AE56</accession>
<dbReference type="RefSeq" id="WP_127907751.1">
    <property type="nucleotide sequence ID" value="NZ_RQXX01000007.1"/>
</dbReference>
<dbReference type="GO" id="GO:0046872">
    <property type="term" value="F:metal ion binding"/>
    <property type="evidence" value="ECO:0007669"/>
    <property type="project" value="UniProtKB-KW"/>
</dbReference>
<keyword evidence="10" id="KW-1185">Reference proteome</keyword>
<evidence type="ECO:0000256" key="1">
    <source>
        <dbReference type="ARBA" id="ARBA00001623"/>
    </source>
</evidence>
<dbReference type="Proteomes" id="UP000285908">
    <property type="component" value="Unassembled WGS sequence"/>
</dbReference>
<dbReference type="InterPro" id="IPR050110">
    <property type="entry name" value="Glyoxalase_II_hydrolase"/>
</dbReference>
<keyword evidence="6 7" id="KW-0862">Zinc</keyword>
<dbReference type="InterPro" id="IPR001279">
    <property type="entry name" value="Metallo-B-lactamas"/>
</dbReference>
<dbReference type="PIRSF" id="PIRSF005457">
    <property type="entry name" value="Glx"/>
    <property type="match status" value="1"/>
</dbReference>
<dbReference type="InterPro" id="IPR035680">
    <property type="entry name" value="Clx_II_MBL"/>
</dbReference>
<dbReference type="CDD" id="cd07723">
    <property type="entry name" value="hydroxyacylglutathione_hydrolase_MBL-fold"/>
    <property type="match status" value="1"/>
</dbReference>
<feature type="binding site" evidence="7">
    <location>
        <position position="172"/>
    </location>
    <ligand>
        <name>Zn(2+)</name>
        <dbReference type="ChEBI" id="CHEBI:29105"/>
        <label>2</label>
    </ligand>
</feature>
<organism evidence="9 10">
    <name type="scientific">Mesobaculum littorinae</name>
    <dbReference type="NCBI Taxonomy" id="2486419"/>
    <lineage>
        <taxon>Bacteria</taxon>
        <taxon>Pseudomonadati</taxon>
        <taxon>Pseudomonadota</taxon>
        <taxon>Alphaproteobacteria</taxon>
        <taxon>Rhodobacterales</taxon>
        <taxon>Roseobacteraceae</taxon>
        <taxon>Mesobaculum</taxon>
    </lineage>
</organism>
<feature type="binding site" evidence="7">
    <location>
        <position position="115"/>
    </location>
    <ligand>
        <name>Zn(2+)</name>
        <dbReference type="ChEBI" id="CHEBI:29105"/>
        <label>1</label>
    </ligand>
</feature>
<sequence length="256" mass="28018">MPLEILTVPCLADNYAFLLHDPASGETALVDAPEAGPILKVLDDRGWRLNHVLFTHHHDDHVAGLPELQTHQPDLRTIGAAADANRLPPLDLAVTEDEPFEMMNHEVRVLDVPGHTVGHIAYWIPQGEAVFTADTLMALGCGRLFEGSAEMMWHSLCKIAALPDRTVVYSGHEYTQANARFAQTIEPDNVALQNRIAGIEASRAAGKPTVPSTLAEEKETNPFLRAHLNPVKAALSMEGDDDAAVFAEIRQRKDAF</sequence>
<dbReference type="UniPathway" id="UPA00619">
    <property type="reaction ID" value="UER00676"/>
</dbReference>
<dbReference type="GO" id="GO:0004416">
    <property type="term" value="F:hydroxyacylglutathione hydrolase activity"/>
    <property type="evidence" value="ECO:0007669"/>
    <property type="project" value="UniProtKB-UniRule"/>
</dbReference>
<dbReference type="Pfam" id="PF00753">
    <property type="entry name" value="Lactamase_B"/>
    <property type="match status" value="1"/>
</dbReference>
<comment type="catalytic activity">
    <reaction evidence="1 7">
        <text>an S-(2-hydroxyacyl)glutathione + H2O = a 2-hydroxy carboxylate + glutathione + H(+)</text>
        <dbReference type="Rhea" id="RHEA:21864"/>
        <dbReference type="ChEBI" id="CHEBI:15377"/>
        <dbReference type="ChEBI" id="CHEBI:15378"/>
        <dbReference type="ChEBI" id="CHEBI:57925"/>
        <dbReference type="ChEBI" id="CHEBI:58896"/>
        <dbReference type="ChEBI" id="CHEBI:71261"/>
        <dbReference type="EC" id="3.1.2.6"/>
    </reaction>
</comment>
<dbReference type="NCBIfam" id="TIGR03413">
    <property type="entry name" value="GSH_gloB"/>
    <property type="match status" value="1"/>
</dbReference>
<dbReference type="SUPFAM" id="SSF56281">
    <property type="entry name" value="Metallo-hydrolase/oxidoreductase"/>
    <property type="match status" value="1"/>
</dbReference>
<evidence type="ECO:0000313" key="9">
    <source>
        <dbReference type="EMBL" id="RVV96957.1"/>
    </source>
</evidence>
<dbReference type="PANTHER" id="PTHR43705">
    <property type="entry name" value="HYDROXYACYLGLUTATHIONE HYDROLASE"/>
    <property type="match status" value="1"/>
</dbReference>
<keyword evidence="4 7" id="KW-0479">Metal-binding</keyword>
<feature type="domain" description="Metallo-beta-lactamase" evidence="8">
    <location>
        <begin position="13"/>
        <end position="172"/>
    </location>
</feature>
<reference evidence="9 10" key="1">
    <citation type="submission" date="2018-11" db="EMBL/GenBank/DDBJ databases">
        <title>Mesobaculum littorinae gen. nov., sp. nov., isolated from Littorina scabra that represents a novel genus of the order Rhodobacteraceae.</title>
        <authorList>
            <person name="Li F."/>
        </authorList>
    </citation>
    <scope>NUCLEOTIDE SEQUENCE [LARGE SCALE GENOMIC DNA]</scope>
    <source>
        <strain evidence="9 10">M0103</strain>
    </source>
</reference>
<evidence type="ECO:0000313" key="10">
    <source>
        <dbReference type="Proteomes" id="UP000285908"/>
    </source>
</evidence>
<evidence type="ECO:0000256" key="2">
    <source>
        <dbReference type="ARBA" id="ARBA00004963"/>
    </source>
</evidence>
<proteinExistence type="inferred from homology"/>
<comment type="caution">
    <text evidence="9">The sequence shown here is derived from an EMBL/GenBank/DDBJ whole genome shotgun (WGS) entry which is preliminary data.</text>
</comment>
<dbReference type="PANTHER" id="PTHR43705:SF1">
    <property type="entry name" value="HYDROXYACYLGLUTATHIONE HYDROLASE GLOB"/>
    <property type="match status" value="1"/>
</dbReference>
<evidence type="ECO:0000256" key="4">
    <source>
        <dbReference type="ARBA" id="ARBA00022723"/>
    </source>
</evidence>
<comment type="similarity">
    <text evidence="3 7">Belongs to the metallo-beta-lactamase superfamily. Glyoxalase II family.</text>
</comment>
<name>A0A438AE56_9RHOB</name>
<feature type="binding site" evidence="7">
    <location>
        <position position="61"/>
    </location>
    <ligand>
        <name>Zn(2+)</name>
        <dbReference type="ChEBI" id="CHEBI:29105"/>
        <label>2</label>
    </ligand>
</feature>
<evidence type="ECO:0000256" key="3">
    <source>
        <dbReference type="ARBA" id="ARBA00006759"/>
    </source>
</evidence>
<feature type="binding site" evidence="7">
    <location>
        <position position="56"/>
    </location>
    <ligand>
        <name>Zn(2+)</name>
        <dbReference type="ChEBI" id="CHEBI:29105"/>
        <label>1</label>
    </ligand>
</feature>
<dbReference type="AlphaFoldDB" id="A0A438AE56"/>
<feature type="binding site" evidence="7">
    <location>
        <position position="134"/>
    </location>
    <ligand>
        <name>Zn(2+)</name>
        <dbReference type="ChEBI" id="CHEBI:29105"/>
        <label>1</label>
    </ligand>
</feature>
<evidence type="ECO:0000256" key="7">
    <source>
        <dbReference type="HAMAP-Rule" id="MF_01374"/>
    </source>
</evidence>